<name>A0A8J9Z5V7_BRALA</name>
<dbReference type="EMBL" id="OV696701">
    <property type="protein sequence ID" value="CAH1247891.1"/>
    <property type="molecule type" value="Genomic_DNA"/>
</dbReference>
<keyword evidence="2" id="KW-1185">Reference proteome</keyword>
<dbReference type="Proteomes" id="UP000838412">
    <property type="component" value="Chromosome 16"/>
</dbReference>
<evidence type="ECO:0000313" key="2">
    <source>
        <dbReference type="Proteomes" id="UP000838412"/>
    </source>
</evidence>
<gene>
    <name evidence="1" type="primary">Hypp8048</name>
    <name evidence="1" type="ORF">BLAG_LOCUS9423</name>
</gene>
<evidence type="ECO:0000313" key="1">
    <source>
        <dbReference type="EMBL" id="CAH1247891.1"/>
    </source>
</evidence>
<sequence>MVEGGEQEVAAIVSDFYTTNFKETFTEWLKSIPTYPKPIEMFMGTMSELLNMNYKLLFPFDISDAADGCFSKE</sequence>
<accession>A0A8J9Z5V7</accession>
<organism evidence="1 2">
    <name type="scientific">Branchiostoma lanceolatum</name>
    <name type="common">Common lancelet</name>
    <name type="synonym">Amphioxus lanceolatum</name>
    <dbReference type="NCBI Taxonomy" id="7740"/>
    <lineage>
        <taxon>Eukaryota</taxon>
        <taxon>Metazoa</taxon>
        <taxon>Chordata</taxon>
        <taxon>Cephalochordata</taxon>
        <taxon>Leptocardii</taxon>
        <taxon>Amphioxiformes</taxon>
        <taxon>Branchiostomatidae</taxon>
        <taxon>Branchiostoma</taxon>
    </lineage>
</organism>
<dbReference type="AlphaFoldDB" id="A0A8J9Z5V7"/>
<protein>
    <submittedName>
        <fullName evidence="1">Hypp8048 protein</fullName>
    </submittedName>
</protein>
<proteinExistence type="predicted"/>
<dbReference type="PANTHER" id="PTHR46549:SF1">
    <property type="entry name" value="MACPF DOMAIN-CONTAINING PROTEIN"/>
    <property type="match status" value="1"/>
</dbReference>
<dbReference type="OrthoDB" id="1366754at2759"/>
<dbReference type="PANTHER" id="PTHR46549">
    <property type="entry name" value="MACPF DOMAIN-CONTAINING PROTEIN"/>
    <property type="match status" value="1"/>
</dbReference>
<reference evidence="1" key="1">
    <citation type="submission" date="2022-01" db="EMBL/GenBank/DDBJ databases">
        <authorList>
            <person name="Braso-Vives M."/>
        </authorList>
    </citation>
    <scope>NUCLEOTIDE SEQUENCE</scope>
</reference>